<dbReference type="Proteomes" id="UP000270094">
    <property type="component" value="Unassembled WGS sequence"/>
</dbReference>
<name>A0A3P7JKF2_STRVU</name>
<evidence type="ECO:0000256" key="1">
    <source>
        <dbReference type="SAM" id="Coils"/>
    </source>
</evidence>
<feature type="compositionally biased region" description="Polar residues" evidence="2">
    <location>
        <begin position="88"/>
        <end position="99"/>
    </location>
</feature>
<evidence type="ECO:0000313" key="4">
    <source>
        <dbReference type="Proteomes" id="UP000270094"/>
    </source>
</evidence>
<proteinExistence type="predicted"/>
<keyword evidence="4" id="KW-1185">Reference proteome</keyword>
<organism evidence="3 4">
    <name type="scientific">Strongylus vulgaris</name>
    <name type="common">Blood worm</name>
    <dbReference type="NCBI Taxonomy" id="40348"/>
    <lineage>
        <taxon>Eukaryota</taxon>
        <taxon>Metazoa</taxon>
        <taxon>Ecdysozoa</taxon>
        <taxon>Nematoda</taxon>
        <taxon>Chromadorea</taxon>
        <taxon>Rhabditida</taxon>
        <taxon>Rhabditina</taxon>
        <taxon>Rhabditomorpha</taxon>
        <taxon>Strongyloidea</taxon>
        <taxon>Strongylidae</taxon>
        <taxon>Strongylus</taxon>
    </lineage>
</organism>
<feature type="compositionally biased region" description="Polar residues" evidence="2">
    <location>
        <begin position="35"/>
        <end position="58"/>
    </location>
</feature>
<dbReference type="AlphaFoldDB" id="A0A3P7JKF2"/>
<evidence type="ECO:0000256" key="2">
    <source>
        <dbReference type="SAM" id="MobiDB-lite"/>
    </source>
</evidence>
<evidence type="ECO:0000313" key="3">
    <source>
        <dbReference type="EMBL" id="VDM78894.1"/>
    </source>
</evidence>
<accession>A0A3P7JKF2</accession>
<gene>
    <name evidence="3" type="ORF">SVUK_LOCUS13892</name>
</gene>
<feature type="coiled-coil region" evidence="1">
    <location>
        <begin position="247"/>
        <end position="281"/>
    </location>
</feature>
<protein>
    <submittedName>
        <fullName evidence="3">Uncharacterized protein</fullName>
    </submittedName>
</protein>
<dbReference type="EMBL" id="UYYB01103272">
    <property type="protein sequence ID" value="VDM78894.1"/>
    <property type="molecule type" value="Genomic_DNA"/>
</dbReference>
<dbReference type="OrthoDB" id="5871254at2759"/>
<feature type="region of interest" description="Disordered" evidence="2">
    <location>
        <begin position="33"/>
        <end position="130"/>
    </location>
</feature>
<reference evidence="3 4" key="1">
    <citation type="submission" date="2018-11" db="EMBL/GenBank/DDBJ databases">
        <authorList>
            <consortium name="Pathogen Informatics"/>
        </authorList>
    </citation>
    <scope>NUCLEOTIDE SEQUENCE [LARGE SCALE GENOMIC DNA]</scope>
</reference>
<sequence>MIRSFFDFHSTNFYSPKSDREEVEEATDAVAELQRSGSTVGSGNIEDIQSSAEDSPSIQKPPSPVVIDIVPPLPAPVSEPIDVRKPGSRSSYHGSSITPPTKAERLRLSSSPRHLSLDRQMKQRDVSPNPLLRCPGDARISPRLSPLPLHIVEPSIRSRPVDEPIRTESNPFKQYFQSEAKNGFSKKTSVSSRRSDDSMLSLATCGTAPIVAAESVDDLDTEISILNGNIRDDGSGSETARSFDEGHRLLENTVTMLERQLRRYDDRIHQLERLCELQQRMGSEALSLCMSIPALHIHIFRFWFGLDAK</sequence>
<keyword evidence="1" id="KW-0175">Coiled coil</keyword>
<feature type="compositionally biased region" description="Basic and acidic residues" evidence="2">
    <location>
        <begin position="115"/>
        <end position="125"/>
    </location>
</feature>